<proteinExistence type="predicted"/>
<evidence type="ECO:0000313" key="1">
    <source>
        <dbReference type="EMBL" id="CAB4130180.1"/>
    </source>
</evidence>
<protein>
    <submittedName>
        <fullName evidence="1">Uncharacterized protein</fullName>
    </submittedName>
</protein>
<accession>A0A6J5LBC8</accession>
<reference evidence="1" key="1">
    <citation type="submission" date="2020-04" db="EMBL/GenBank/DDBJ databases">
        <authorList>
            <person name="Chiriac C."/>
            <person name="Salcher M."/>
            <person name="Ghai R."/>
            <person name="Kavagutti S V."/>
        </authorList>
    </citation>
    <scope>NUCLEOTIDE SEQUENCE</scope>
</reference>
<dbReference type="EMBL" id="LR796235">
    <property type="protein sequence ID" value="CAB4130180.1"/>
    <property type="molecule type" value="Genomic_DNA"/>
</dbReference>
<gene>
    <name evidence="1" type="ORF">UFOVP117_295</name>
</gene>
<organism evidence="1">
    <name type="scientific">uncultured Caudovirales phage</name>
    <dbReference type="NCBI Taxonomy" id="2100421"/>
    <lineage>
        <taxon>Viruses</taxon>
        <taxon>Duplodnaviria</taxon>
        <taxon>Heunggongvirae</taxon>
        <taxon>Uroviricota</taxon>
        <taxon>Caudoviricetes</taxon>
        <taxon>Peduoviridae</taxon>
        <taxon>Maltschvirus</taxon>
        <taxon>Maltschvirus maltsch</taxon>
    </lineage>
</organism>
<name>A0A6J5LBC8_9CAUD</name>
<sequence>MKKSFFEKVLNKTNKKDIDQWFGENSEIKVTGFSHSITQKRNILSIKLYPTNYEYAIELFPEGLEILVLHTIKILSLPEDYILTTSIEH</sequence>